<dbReference type="InterPro" id="IPR036052">
    <property type="entry name" value="TrpB-like_PALP_sf"/>
</dbReference>
<evidence type="ECO:0000256" key="11">
    <source>
        <dbReference type="PROSITE-ProRule" id="PRU00703"/>
    </source>
</evidence>
<evidence type="ECO:0000256" key="4">
    <source>
        <dbReference type="ARBA" id="ARBA00012041"/>
    </source>
</evidence>
<dbReference type="Pfam" id="PF00291">
    <property type="entry name" value="PALP"/>
    <property type="match status" value="1"/>
</dbReference>
<sequence>MSRRVKIAPSRGARRPAASHGAGSVSAPSRIRPTRPSTGPGRAGTPATPDEVYDTVLEVIGRTPLVRLHKVTRGIRADLVAKLEYLNPGGSVKDRIGPTMIEDAERRGLLRPGGTIVEATSGNTGVGVAIAAAVRGYRTIFVMPDKMSEEKIRLLRAFGARVIITPTAVAPQDPRSYYSVSRRIAEETPNSFYANQYANPANPQAHYDTTGPEIWRQAGGRLDVVVASMGTGGTISGAGKFLKERHPGLRIIGVDPVGSVFFEYFKTGKLPEPHTYKVEGIGEDFLPKTMDFSVVDDVVQVTDREAFLTTRRLVREEGLFCGGSSGAAVAGGLKYLRALPDTGAGLRVVVILPDSGSRYLSKIFSDDWMREHGMLEMELGTVGDLVNARTIPLVTATRTDAVSEVIAKMKQYDVSQLPVLEDGRLVGMISEVDLLTHLLDGSHRPSDPIQPIIDPAPPVVDPDGSIDGLADIFLSSNAAVVVDHGTVAGIVTKIDVIDHLAKRLTR</sequence>
<evidence type="ECO:0000256" key="7">
    <source>
        <dbReference type="ARBA" id="ARBA00023239"/>
    </source>
</evidence>
<comment type="pathway">
    <text evidence="2">Amino-acid biosynthesis; L-cysteine biosynthesis; L-cysteine from L-homocysteine and L-serine: step 1/2.</text>
</comment>
<dbReference type="GO" id="GO:0004122">
    <property type="term" value="F:cystathionine beta-synthase activity"/>
    <property type="evidence" value="ECO:0007669"/>
    <property type="project" value="UniProtKB-UniRule"/>
</dbReference>
<dbReference type="GO" id="GO:0006535">
    <property type="term" value="P:cysteine biosynthetic process from serine"/>
    <property type="evidence" value="ECO:0007669"/>
    <property type="project" value="InterPro"/>
</dbReference>
<evidence type="ECO:0000256" key="6">
    <source>
        <dbReference type="ARBA" id="ARBA00023122"/>
    </source>
</evidence>
<dbReference type="FunFam" id="3.40.50.1100:FF:000003">
    <property type="entry name" value="Cystathionine beta-synthase"/>
    <property type="match status" value="1"/>
</dbReference>
<keyword evidence="7 14" id="KW-0456">Lyase</keyword>
<evidence type="ECO:0000256" key="12">
    <source>
        <dbReference type="SAM" id="MobiDB-lite"/>
    </source>
</evidence>
<evidence type="ECO:0000256" key="5">
    <source>
        <dbReference type="ARBA" id="ARBA00022898"/>
    </source>
</evidence>
<evidence type="ECO:0000256" key="9">
    <source>
        <dbReference type="ARBA" id="ARBA00047490"/>
    </source>
</evidence>
<dbReference type="InterPro" id="IPR005857">
    <property type="entry name" value="Cysta_beta_synth"/>
</dbReference>
<dbReference type="GO" id="GO:0005737">
    <property type="term" value="C:cytoplasm"/>
    <property type="evidence" value="ECO:0007669"/>
    <property type="project" value="InterPro"/>
</dbReference>
<comment type="caution">
    <text evidence="14">The sequence shown here is derived from an EMBL/GenBank/DDBJ whole genome shotgun (WGS) entry which is preliminary data.</text>
</comment>
<dbReference type="SUPFAM" id="SSF53686">
    <property type="entry name" value="Tryptophan synthase beta subunit-like PLP-dependent enzymes"/>
    <property type="match status" value="1"/>
</dbReference>
<organism evidence="14 15">
    <name type="scientific">Candidatus Segetimicrobium genomatis</name>
    <dbReference type="NCBI Taxonomy" id="2569760"/>
    <lineage>
        <taxon>Bacteria</taxon>
        <taxon>Bacillati</taxon>
        <taxon>Candidatus Sysuimicrobiota</taxon>
        <taxon>Candidatus Sysuimicrobiia</taxon>
        <taxon>Candidatus Sysuimicrobiales</taxon>
        <taxon>Candidatus Segetimicrobiaceae</taxon>
        <taxon>Candidatus Segetimicrobium</taxon>
    </lineage>
</organism>
<keyword evidence="6 11" id="KW-0129">CBS domain</keyword>
<dbReference type="SUPFAM" id="SSF54631">
    <property type="entry name" value="CBS-domain pair"/>
    <property type="match status" value="1"/>
</dbReference>
<protein>
    <recommendedName>
        <fullName evidence="8 10">Cystathionine beta-synthase</fullName>
        <ecNumber evidence="4 10">4.2.1.22</ecNumber>
    </recommendedName>
</protein>
<dbReference type="AlphaFoldDB" id="A0A537INK5"/>
<dbReference type="GO" id="GO:0019343">
    <property type="term" value="P:cysteine biosynthetic process via cystathionine"/>
    <property type="evidence" value="ECO:0007669"/>
    <property type="project" value="InterPro"/>
</dbReference>
<dbReference type="Proteomes" id="UP000318834">
    <property type="component" value="Unassembled WGS sequence"/>
</dbReference>
<evidence type="ECO:0000259" key="13">
    <source>
        <dbReference type="PROSITE" id="PS51371"/>
    </source>
</evidence>
<dbReference type="InterPro" id="IPR050214">
    <property type="entry name" value="Cys_Synth/Cystath_Beta-Synth"/>
</dbReference>
<feature type="compositionally biased region" description="Low complexity" evidence="12">
    <location>
        <begin position="8"/>
        <end position="24"/>
    </location>
</feature>
<reference evidence="14 15" key="1">
    <citation type="journal article" date="2019" name="Nat. Microbiol.">
        <title>Mediterranean grassland soil C-N compound turnover is dependent on rainfall and depth, and is mediated by genomically divergent microorganisms.</title>
        <authorList>
            <person name="Diamond S."/>
            <person name="Andeer P.F."/>
            <person name="Li Z."/>
            <person name="Crits-Christoph A."/>
            <person name="Burstein D."/>
            <person name="Anantharaman K."/>
            <person name="Lane K.R."/>
            <person name="Thomas B.C."/>
            <person name="Pan C."/>
            <person name="Northen T.R."/>
            <person name="Banfield J.F."/>
        </authorList>
    </citation>
    <scope>NUCLEOTIDE SEQUENCE [LARGE SCALE GENOMIC DNA]</scope>
    <source>
        <strain evidence="14">NP_8</strain>
    </source>
</reference>
<dbReference type="InterPro" id="IPR001216">
    <property type="entry name" value="P-phosphate_BS"/>
</dbReference>
<dbReference type="PROSITE" id="PS51371">
    <property type="entry name" value="CBS"/>
    <property type="match status" value="1"/>
</dbReference>
<evidence type="ECO:0000256" key="1">
    <source>
        <dbReference type="ARBA" id="ARBA00001933"/>
    </source>
</evidence>
<dbReference type="PANTHER" id="PTHR10314">
    <property type="entry name" value="CYSTATHIONINE BETA-SYNTHASE"/>
    <property type="match status" value="1"/>
</dbReference>
<dbReference type="SMART" id="SM00116">
    <property type="entry name" value="CBS"/>
    <property type="match status" value="2"/>
</dbReference>
<dbReference type="EMBL" id="VBAP01000078">
    <property type="protein sequence ID" value="TMI72869.1"/>
    <property type="molecule type" value="Genomic_DNA"/>
</dbReference>
<gene>
    <name evidence="14" type="ORF">E6H05_10560</name>
</gene>
<evidence type="ECO:0000256" key="8">
    <source>
        <dbReference type="ARBA" id="ARBA00026192"/>
    </source>
</evidence>
<evidence type="ECO:0000256" key="3">
    <source>
        <dbReference type="ARBA" id="ARBA00007103"/>
    </source>
</evidence>
<dbReference type="EC" id="4.2.1.22" evidence="4 10"/>
<dbReference type="Gene3D" id="3.10.580.10">
    <property type="entry name" value="CBS-domain"/>
    <property type="match status" value="1"/>
</dbReference>
<dbReference type="UniPathway" id="UPA00136">
    <property type="reaction ID" value="UER00201"/>
</dbReference>
<feature type="domain" description="CBS" evidence="13">
    <location>
        <begin position="388"/>
        <end position="446"/>
    </location>
</feature>
<evidence type="ECO:0000256" key="2">
    <source>
        <dbReference type="ARBA" id="ARBA00005003"/>
    </source>
</evidence>
<comment type="similarity">
    <text evidence="3">Belongs to the cysteine synthase/cystathionine beta-synthase family.</text>
</comment>
<proteinExistence type="inferred from homology"/>
<dbReference type="Gene3D" id="3.40.50.1100">
    <property type="match status" value="2"/>
</dbReference>
<dbReference type="GO" id="GO:0016765">
    <property type="term" value="F:transferase activity, transferring alkyl or aryl (other than methyl) groups"/>
    <property type="evidence" value="ECO:0007669"/>
    <property type="project" value="UniProtKB-ARBA"/>
</dbReference>
<accession>A0A537INK5</accession>
<evidence type="ECO:0000313" key="15">
    <source>
        <dbReference type="Proteomes" id="UP000318834"/>
    </source>
</evidence>
<comment type="cofactor">
    <cofactor evidence="1">
        <name>pyridoxal 5'-phosphate</name>
        <dbReference type="ChEBI" id="CHEBI:597326"/>
    </cofactor>
</comment>
<keyword evidence="5" id="KW-0663">Pyridoxal phosphate</keyword>
<dbReference type="Pfam" id="PF00571">
    <property type="entry name" value="CBS"/>
    <property type="match status" value="2"/>
</dbReference>
<dbReference type="InterPro" id="IPR000644">
    <property type="entry name" value="CBS_dom"/>
</dbReference>
<dbReference type="InterPro" id="IPR001926">
    <property type="entry name" value="TrpB-like_PALP"/>
</dbReference>
<feature type="region of interest" description="Disordered" evidence="12">
    <location>
        <begin position="1"/>
        <end position="50"/>
    </location>
</feature>
<dbReference type="CDD" id="cd01561">
    <property type="entry name" value="CBS_like"/>
    <property type="match status" value="1"/>
</dbReference>
<dbReference type="InterPro" id="IPR046342">
    <property type="entry name" value="CBS_dom_sf"/>
</dbReference>
<dbReference type="PROSITE" id="PS00901">
    <property type="entry name" value="CYS_SYNTHASE"/>
    <property type="match status" value="1"/>
</dbReference>
<dbReference type="FunFam" id="3.40.50.1100:FF:000118">
    <property type="entry name" value="Related to CYS4-cystathionine beta-synthase"/>
    <property type="match status" value="1"/>
</dbReference>
<dbReference type="NCBIfam" id="TIGR01137">
    <property type="entry name" value="cysta_beta"/>
    <property type="match status" value="1"/>
</dbReference>
<evidence type="ECO:0000256" key="10">
    <source>
        <dbReference type="NCBIfam" id="TIGR01137"/>
    </source>
</evidence>
<evidence type="ECO:0000313" key="14">
    <source>
        <dbReference type="EMBL" id="TMI72869.1"/>
    </source>
</evidence>
<name>A0A537INK5_9BACT</name>
<comment type="catalytic activity">
    <reaction evidence="9">
        <text>L-homocysteine + L-serine = L,L-cystathionine + H2O</text>
        <dbReference type="Rhea" id="RHEA:10112"/>
        <dbReference type="ChEBI" id="CHEBI:15377"/>
        <dbReference type="ChEBI" id="CHEBI:33384"/>
        <dbReference type="ChEBI" id="CHEBI:58161"/>
        <dbReference type="ChEBI" id="CHEBI:58199"/>
        <dbReference type="EC" id="4.2.1.22"/>
    </reaction>
</comment>